<dbReference type="RefSeq" id="WP_076712604.1">
    <property type="nucleotide sequence ID" value="NZ_MOEN01000007.1"/>
</dbReference>
<reference evidence="1 2" key="1">
    <citation type="submission" date="2016-10" db="EMBL/GenBank/DDBJ databases">
        <title>Genome sequence of a sulfur-reducing bacterium Desulfurobacterium indicum K6013.</title>
        <authorList>
            <person name="Cao J."/>
            <person name="Shao Z."/>
            <person name="Alain K."/>
            <person name="Jebbar M."/>
        </authorList>
    </citation>
    <scope>NUCLEOTIDE SEQUENCE [LARGE SCALE GENOMIC DNA]</scope>
    <source>
        <strain evidence="1 2">K6013</strain>
    </source>
</reference>
<evidence type="ECO:0008006" key="3">
    <source>
        <dbReference type="Google" id="ProtNLM"/>
    </source>
</evidence>
<comment type="caution">
    <text evidence="1">The sequence shown here is derived from an EMBL/GenBank/DDBJ whole genome shotgun (WGS) entry which is preliminary data.</text>
</comment>
<evidence type="ECO:0000313" key="2">
    <source>
        <dbReference type="Proteomes" id="UP000187408"/>
    </source>
</evidence>
<dbReference type="Proteomes" id="UP000187408">
    <property type="component" value="Unassembled WGS sequence"/>
</dbReference>
<proteinExistence type="predicted"/>
<dbReference type="EMBL" id="MOEN01000007">
    <property type="protein sequence ID" value="OMH40865.1"/>
    <property type="molecule type" value="Genomic_DNA"/>
</dbReference>
<dbReference type="AlphaFoldDB" id="A0A1R1MM29"/>
<dbReference type="OrthoDB" id="9839640at2"/>
<name>A0A1R1MM29_9BACT</name>
<organism evidence="1 2">
    <name type="scientific">Desulfurobacterium indicum</name>
    <dbReference type="NCBI Taxonomy" id="1914305"/>
    <lineage>
        <taxon>Bacteria</taxon>
        <taxon>Pseudomonadati</taxon>
        <taxon>Aquificota</taxon>
        <taxon>Aquificia</taxon>
        <taxon>Desulfurobacteriales</taxon>
        <taxon>Desulfurobacteriaceae</taxon>
        <taxon>Desulfurobacterium</taxon>
    </lineage>
</organism>
<protein>
    <recommendedName>
        <fullName evidence="3">Type II secretion system protein GspN</fullName>
    </recommendedName>
</protein>
<keyword evidence="2" id="KW-1185">Reference proteome</keyword>
<evidence type="ECO:0000313" key="1">
    <source>
        <dbReference type="EMBL" id="OMH40865.1"/>
    </source>
</evidence>
<sequence>MKKILLVVLCIAVSVFSFFYFLPADVMFANYLSALNVKCSSVEGNGLHMSLSDLEFKGVSVKGVDIVNKILSLDIISGRSKVSIFPFSKKIEVSLKRFPVSLKTYGFEAEGYLNSEGFVKFDLSGDLNGKINFERAVYKGINIGNLEGRFSYKNGNFSSDLISSPIRGRITGSVKEFKGKVIVKGVADLFVSGQKFSEKFYYELAGLR</sequence>
<dbReference type="STRING" id="1914305.BLW93_02825"/>
<accession>A0A1R1MM29</accession>
<gene>
    <name evidence="1" type="ORF">BLW93_02825</name>
</gene>